<feature type="compositionally biased region" description="Low complexity" evidence="8">
    <location>
        <begin position="539"/>
        <end position="552"/>
    </location>
</feature>
<evidence type="ECO:0000256" key="1">
    <source>
        <dbReference type="ARBA" id="ARBA00004138"/>
    </source>
</evidence>
<comment type="similarity">
    <text evidence="2">Belongs to the CFAP157 family.</text>
</comment>
<evidence type="ECO:0000313" key="10">
    <source>
        <dbReference type="RefSeq" id="XP_055896293.1"/>
    </source>
</evidence>
<dbReference type="InterPro" id="IPR038844">
    <property type="entry name" value="CFAP157"/>
</dbReference>
<dbReference type="GeneID" id="106062986"/>
<name>A0A9W3BA16_BIOGL</name>
<evidence type="ECO:0000256" key="5">
    <source>
        <dbReference type="ARBA" id="ARBA00023069"/>
    </source>
</evidence>
<dbReference type="OrthoDB" id="166611at2759"/>
<sequence>MSKKAKKGKDVTTVKKKNKVLKSEKRARPVYYNINKTLDENTKEFYLWQIKTLENRIESYQKLLDDNAVKESLNHDKIHQSIANKNDLITFFKEELQRRVEAYNDLQDKYSTCQQLLDTEQHLNRERISQMRREATDNQAQLLGENMKLISKLASVEDFLAQKHFLEKRLAEAESELSHIRNKYTEDIVNLEKDYVIYKQRLKTESIDRLKNVALEFHKATQKSMPATFERTLKENMEINSKLFKISDKNVSLMEENDSLKEQLTKATNSMNISEADRGLLFKRLDNCLGVLRDTKTVCSDLQNTVVKQEEDIEDYHQIKAENVILESEIAKLKSKLEELLQVNKQLRKDSLSKGVIRVLDHEKRQKLERMFSNAVFAIRKETARLIPERHSLTKEVKLHQKVSSFTKSSSEKCLEIQDTAVTVSSSGSIAEATIKLHPNRLTKPASIDSSVPETFLSSIDETEPLISMSQNVVKRPRLKSRVVFNLDKTEPRKSSHKPEVHTGGADQNKRSSILQSPSLSSLVSIEMKKSKREEKIPSVTSSRVSSATSTRIPSVSSTYSQPLSFSKRRLSSLYKYHQKELDLFDPFTEENPHQAEKVIVCKCDLPEDLDRIKSNLLESLSILVHAATSLGIELSSYSDETEKEPHTLTFVPDLEQQSFVFRFSSHDSSTTSKKRSLKLSDMDYQTAANLSRLRDALSSRLKHHSLTSQESHDISSVKQSSMSGLKDAQLYTKEDMMEYLLVLLDSAAHLGVGVQQKQLEVLWQHATGESSAPEIQYVNRPSRAHYKPGDLGLIPKPVLNRNIPRKQKVDNTYMLRCSNKTVQTATVAETLATSKLHEFKSDAKYMGDQGVCMVTQQPVKSIHFDKEDISHLVVESESETINDPMENQLSCSKINTSVSTLSS</sequence>
<dbReference type="Proteomes" id="UP001165740">
    <property type="component" value="Chromosome 9"/>
</dbReference>
<feature type="coiled-coil region" evidence="7">
    <location>
        <begin position="250"/>
        <end position="277"/>
    </location>
</feature>
<proteinExistence type="inferred from homology"/>
<evidence type="ECO:0000256" key="4">
    <source>
        <dbReference type="ARBA" id="ARBA00023054"/>
    </source>
</evidence>
<evidence type="ECO:0000256" key="6">
    <source>
        <dbReference type="ARBA" id="ARBA00023273"/>
    </source>
</evidence>
<reference evidence="10" key="1">
    <citation type="submission" date="2025-08" db="UniProtKB">
        <authorList>
            <consortium name="RefSeq"/>
        </authorList>
    </citation>
    <scope>IDENTIFICATION</scope>
</reference>
<feature type="coiled-coil region" evidence="7">
    <location>
        <begin position="43"/>
        <end position="70"/>
    </location>
</feature>
<protein>
    <recommendedName>
        <fullName evidence="3">Cilia- and flagella-associated protein 157</fullName>
    </recommendedName>
</protein>
<dbReference type="RefSeq" id="XP_055896293.1">
    <property type="nucleotide sequence ID" value="XM_056040318.1"/>
</dbReference>
<organism evidence="9 10">
    <name type="scientific">Biomphalaria glabrata</name>
    <name type="common">Bloodfluke planorb</name>
    <name type="synonym">Freshwater snail</name>
    <dbReference type="NCBI Taxonomy" id="6526"/>
    <lineage>
        <taxon>Eukaryota</taxon>
        <taxon>Metazoa</taxon>
        <taxon>Spiralia</taxon>
        <taxon>Lophotrochozoa</taxon>
        <taxon>Mollusca</taxon>
        <taxon>Gastropoda</taxon>
        <taxon>Heterobranchia</taxon>
        <taxon>Euthyneura</taxon>
        <taxon>Panpulmonata</taxon>
        <taxon>Hygrophila</taxon>
        <taxon>Lymnaeoidea</taxon>
        <taxon>Planorbidae</taxon>
        <taxon>Biomphalaria</taxon>
    </lineage>
</organism>
<evidence type="ECO:0000256" key="2">
    <source>
        <dbReference type="ARBA" id="ARBA00010841"/>
    </source>
</evidence>
<feature type="compositionally biased region" description="Basic and acidic residues" evidence="8">
    <location>
        <begin position="488"/>
        <end position="501"/>
    </location>
</feature>
<dbReference type="GO" id="GO:0008017">
    <property type="term" value="F:microtubule binding"/>
    <property type="evidence" value="ECO:0007669"/>
    <property type="project" value="TreeGrafter"/>
</dbReference>
<keyword evidence="6" id="KW-0966">Cell projection</keyword>
<dbReference type="AlphaFoldDB" id="A0A9W3BA16"/>
<feature type="coiled-coil region" evidence="7">
    <location>
        <begin position="156"/>
        <end position="201"/>
    </location>
</feature>
<comment type="subcellular location">
    <subcellularLocation>
        <location evidence="1">Cell projection</location>
        <location evidence="1">Cilium</location>
    </subcellularLocation>
</comment>
<evidence type="ECO:0000256" key="3">
    <source>
        <dbReference type="ARBA" id="ARBA00014087"/>
    </source>
</evidence>
<keyword evidence="4 7" id="KW-0175">Coiled coil</keyword>
<gene>
    <name evidence="10" type="primary">LOC106062986</name>
</gene>
<feature type="coiled-coil region" evidence="7">
    <location>
        <begin position="316"/>
        <end position="350"/>
    </location>
</feature>
<evidence type="ECO:0000256" key="8">
    <source>
        <dbReference type="SAM" id="MobiDB-lite"/>
    </source>
</evidence>
<keyword evidence="9" id="KW-1185">Reference proteome</keyword>
<evidence type="ECO:0000256" key="7">
    <source>
        <dbReference type="SAM" id="Coils"/>
    </source>
</evidence>
<feature type="region of interest" description="Disordered" evidence="8">
    <location>
        <begin position="485"/>
        <end position="514"/>
    </location>
</feature>
<dbReference type="PANTHER" id="PTHR31954:SF1">
    <property type="entry name" value="CILIA- AND FLAGELLA-ASSOCIATED PROTEIN 157"/>
    <property type="match status" value="1"/>
</dbReference>
<dbReference type="PANTHER" id="PTHR31954">
    <property type="entry name" value="CILIA- AND FLAGELLA-ASSOCIATED PROTEIN 157"/>
    <property type="match status" value="1"/>
</dbReference>
<evidence type="ECO:0000313" key="9">
    <source>
        <dbReference type="Proteomes" id="UP001165740"/>
    </source>
</evidence>
<dbReference type="GO" id="GO:0036064">
    <property type="term" value="C:ciliary basal body"/>
    <property type="evidence" value="ECO:0007669"/>
    <property type="project" value="TreeGrafter"/>
</dbReference>
<accession>A0A9W3BA16</accession>
<feature type="region of interest" description="Disordered" evidence="8">
    <location>
        <begin position="527"/>
        <end position="560"/>
    </location>
</feature>
<keyword evidence="5" id="KW-0969">Cilium</keyword>
<feature type="compositionally biased region" description="Basic and acidic residues" evidence="8">
    <location>
        <begin position="527"/>
        <end position="537"/>
    </location>
</feature>